<dbReference type="InterPro" id="IPR036249">
    <property type="entry name" value="Thioredoxin-like_sf"/>
</dbReference>
<dbReference type="GO" id="GO:0005783">
    <property type="term" value="C:endoplasmic reticulum"/>
    <property type="evidence" value="ECO:0007669"/>
    <property type="project" value="TreeGrafter"/>
</dbReference>
<gene>
    <name evidence="8" type="ORF">MICPUCDRAFT_17282</name>
</gene>
<dbReference type="InterPro" id="IPR039542">
    <property type="entry name" value="Erv_N"/>
</dbReference>
<keyword evidence="9" id="KW-1185">Reference proteome</keyword>
<comment type="subcellular location">
    <subcellularLocation>
        <location evidence="1">Membrane</location>
    </subcellularLocation>
</comment>
<protein>
    <submittedName>
        <fullName evidence="8">Predicted protein</fullName>
    </submittedName>
</protein>
<proteinExistence type="predicted"/>
<accession>C1MS43</accession>
<dbReference type="GeneID" id="9684060"/>
<sequence length="486" mass="54606">MGLFSRAKLRSVDFYRKIPRDMSEGTVPGSVISIGSALLIALLLVSEIGRYATPTWKTKVVVDRSLDGDMMKINFNVSFPALSCEFASVDVGDAMGLNRYNLTKTVFKRALARDGTPLGAIEWDRDRGPNAHGRHADDDEHAGAPVHDLDPRSFEKHKKASTVLLVNYHAPWCPWCRRLEPTWEAAGIKVHSKYPKGSRNRVVLAKVDCTRHLNLCTREQVTGYPTIRVYTEGSDDVAIGNQHDHASYHGDRTLEAITEFAFHLLPDWKIEEADKTESRAVVTREEALRHESVRAVKGPGCSVTGFVLAKKVPGHVWITANSNSHSFHPEEMNMTHTVNHLFFGNQLGRNKLKALERRERGASSNWHDKLAGVTFRSLQTNVTHEHYLQTVLTTLRPAGSYVAYHAYEYTQHSHALVTTRELPRAKFHFNPSPVQVVVTEEREPFYHFITTLMAIVGGVYSVCGIADGFVHNTLNMMRKFELGKQG</sequence>
<organism evidence="9">
    <name type="scientific">Micromonas pusilla (strain CCMP1545)</name>
    <name type="common">Picoplanktonic green alga</name>
    <dbReference type="NCBI Taxonomy" id="564608"/>
    <lineage>
        <taxon>Eukaryota</taxon>
        <taxon>Viridiplantae</taxon>
        <taxon>Chlorophyta</taxon>
        <taxon>Mamiellophyceae</taxon>
        <taxon>Mamiellales</taxon>
        <taxon>Mamiellaceae</taxon>
        <taxon>Micromonas</taxon>
    </lineage>
</organism>
<dbReference type="SUPFAM" id="SSF52833">
    <property type="entry name" value="Thioredoxin-like"/>
    <property type="match status" value="1"/>
</dbReference>
<keyword evidence="4 6" id="KW-0472">Membrane</keyword>
<dbReference type="PROSITE" id="PS00194">
    <property type="entry name" value="THIOREDOXIN_1"/>
    <property type="match status" value="1"/>
</dbReference>
<dbReference type="InterPro" id="IPR045888">
    <property type="entry name" value="Erv"/>
</dbReference>
<evidence type="ECO:0000256" key="1">
    <source>
        <dbReference type="ARBA" id="ARBA00004370"/>
    </source>
</evidence>
<keyword evidence="3 6" id="KW-1133">Transmembrane helix</keyword>
<dbReference type="CDD" id="cd02961">
    <property type="entry name" value="PDI_a_family"/>
    <property type="match status" value="1"/>
</dbReference>
<feature type="region of interest" description="Disordered" evidence="5">
    <location>
        <begin position="122"/>
        <end position="151"/>
    </location>
</feature>
<evidence type="ECO:0000259" key="7">
    <source>
        <dbReference type="PROSITE" id="PS51352"/>
    </source>
</evidence>
<keyword evidence="2 6" id="KW-0812">Transmembrane</keyword>
<dbReference type="PROSITE" id="PS51352">
    <property type="entry name" value="THIOREDOXIN_2"/>
    <property type="match status" value="1"/>
</dbReference>
<dbReference type="Pfam" id="PF13850">
    <property type="entry name" value="ERGIC_N"/>
    <property type="match status" value="1"/>
</dbReference>
<dbReference type="Pfam" id="PF07970">
    <property type="entry name" value="COPIIcoated_ERV"/>
    <property type="match status" value="1"/>
</dbReference>
<dbReference type="OrthoDB" id="72053at2759"/>
<dbReference type="GO" id="GO:0016020">
    <property type="term" value="C:membrane"/>
    <property type="evidence" value="ECO:0007669"/>
    <property type="project" value="UniProtKB-SubCell"/>
</dbReference>
<dbReference type="Gene3D" id="3.40.30.10">
    <property type="entry name" value="Glutaredoxin"/>
    <property type="match status" value="1"/>
</dbReference>
<dbReference type="EMBL" id="GG663739">
    <property type="protein sequence ID" value="EEH57437.1"/>
    <property type="molecule type" value="Genomic_DNA"/>
</dbReference>
<dbReference type="PANTHER" id="PTHR10984">
    <property type="entry name" value="ENDOPLASMIC RETICULUM-GOLGI INTERMEDIATE COMPARTMENT PROTEIN"/>
    <property type="match status" value="1"/>
</dbReference>
<feature type="domain" description="Thioredoxin" evidence="7">
    <location>
        <begin position="112"/>
        <end position="266"/>
    </location>
</feature>
<evidence type="ECO:0000256" key="6">
    <source>
        <dbReference type="SAM" id="Phobius"/>
    </source>
</evidence>
<evidence type="ECO:0000256" key="3">
    <source>
        <dbReference type="ARBA" id="ARBA00022989"/>
    </source>
</evidence>
<name>C1MS43_MICPC</name>
<evidence type="ECO:0000256" key="4">
    <source>
        <dbReference type="ARBA" id="ARBA00023136"/>
    </source>
</evidence>
<dbReference type="OMA" id="GNFHVHL"/>
<dbReference type="InterPro" id="IPR017937">
    <property type="entry name" value="Thioredoxin_CS"/>
</dbReference>
<dbReference type="InterPro" id="IPR013766">
    <property type="entry name" value="Thioredoxin_domain"/>
</dbReference>
<dbReference type="PANTHER" id="PTHR10984:SF37">
    <property type="entry name" value="PROTEIN DISULFIDE-ISOMERASE 5-3"/>
    <property type="match status" value="1"/>
</dbReference>
<dbReference type="Pfam" id="PF00085">
    <property type="entry name" value="Thioredoxin"/>
    <property type="match status" value="1"/>
</dbReference>
<evidence type="ECO:0000313" key="9">
    <source>
        <dbReference type="Proteomes" id="UP000001876"/>
    </source>
</evidence>
<dbReference type="GO" id="GO:0030134">
    <property type="term" value="C:COPII-coated ER to Golgi transport vesicle"/>
    <property type="evidence" value="ECO:0007669"/>
    <property type="project" value="TreeGrafter"/>
</dbReference>
<evidence type="ECO:0000256" key="2">
    <source>
        <dbReference type="ARBA" id="ARBA00022692"/>
    </source>
</evidence>
<dbReference type="Proteomes" id="UP000001876">
    <property type="component" value="Unassembled WGS sequence"/>
</dbReference>
<dbReference type="InterPro" id="IPR012936">
    <property type="entry name" value="Erv_C"/>
</dbReference>
<evidence type="ECO:0000313" key="8">
    <source>
        <dbReference type="EMBL" id="EEH57437.1"/>
    </source>
</evidence>
<dbReference type="eggNOG" id="KOG2667">
    <property type="taxonomic scope" value="Eukaryota"/>
</dbReference>
<dbReference type="KEGG" id="mpp:MICPUCDRAFT_17282"/>
<feature type="transmembrane region" description="Helical" evidence="6">
    <location>
        <begin position="445"/>
        <end position="470"/>
    </location>
</feature>
<dbReference type="RefSeq" id="XP_003058982.1">
    <property type="nucleotide sequence ID" value="XM_003058936.1"/>
</dbReference>
<reference evidence="8 9" key="1">
    <citation type="journal article" date="2009" name="Science">
        <title>Green evolution and dynamic adaptations revealed by genomes of the marine picoeukaryotes Micromonas.</title>
        <authorList>
            <person name="Worden A.Z."/>
            <person name="Lee J.H."/>
            <person name="Mock T."/>
            <person name="Rouze P."/>
            <person name="Simmons M.P."/>
            <person name="Aerts A.L."/>
            <person name="Allen A.E."/>
            <person name="Cuvelier M.L."/>
            <person name="Derelle E."/>
            <person name="Everett M.V."/>
            <person name="Foulon E."/>
            <person name="Grimwood J."/>
            <person name="Gundlach H."/>
            <person name="Henrissat B."/>
            <person name="Napoli C."/>
            <person name="McDonald S.M."/>
            <person name="Parker M.S."/>
            <person name="Rombauts S."/>
            <person name="Salamov A."/>
            <person name="Von Dassow P."/>
            <person name="Badger J.H."/>
            <person name="Coutinho P.M."/>
            <person name="Demir E."/>
            <person name="Dubchak I."/>
            <person name="Gentemann C."/>
            <person name="Eikrem W."/>
            <person name="Gready J.E."/>
            <person name="John U."/>
            <person name="Lanier W."/>
            <person name="Lindquist E.A."/>
            <person name="Lucas S."/>
            <person name="Mayer K.F."/>
            <person name="Moreau H."/>
            <person name="Not F."/>
            <person name="Otillar R."/>
            <person name="Panaud O."/>
            <person name="Pangilinan J."/>
            <person name="Paulsen I."/>
            <person name="Piegu B."/>
            <person name="Poliakov A."/>
            <person name="Robbens S."/>
            <person name="Schmutz J."/>
            <person name="Toulza E."/>
            <person name="Wyss T."/>
            <person name="Zelensky A."/>
            <person name="Zhou K."/>
            <person name="Armbrust E.V."/>
            <person name="Bhattacharya D."/>
            <person name="Goodenough U.W."/>
            <person name="Van de Peer Y."/>
            <person name="Grigoriev I.V."/>
        </authorList>
    </citation>
    <scope>NUCLEOTIDE SEQUENCE [LARGE SCALE GENOMIC DNA]</scope>
    <source>
        <strain evidence="8 9">CCMP1545</strain>
    </source>
</reference>
<dbReference type="AlphaFoldDB" id="C1MS43"/>
<evidence type="ECO:0000256" key="5">
    <source>
        <dbReference type="SAM" id="MobiDB-lite"/>
    </source>
</evidence>
<dbReference type="STRING" id="564608.C1MS43"/>